<dbReference type="InterPro" id="IPR036097">
    <property type="entry name" value="HisK_dim/P_sf"/>
</dbReference>
<feature type="domain" description="PAS" evidence="9">
    <location>
        <begin position="799"/>
        <end position="869"/>
    </location>
</feature>
<feature type="domain" description="PAC" evidence="10">
    <location>
        <begin position="870"/>
        <end position="924"/>
    </location>
</feature>
<dbReference type="Gene3D" id="1.10.287.130">
    <property type="match status" value="1"/>
</dbReference>
<dbReference type="Gene3D" id="3.30.565.10">
    <property type="entry name" value="Histidine kinase-like ATPase, C-terminal domain"/>
    <property type="match status" value="1"/>
</dbReference>
<organism evidence="11 12">
    <name type="scientific">Crinalium epipsammum PCC 9333</name>
    <dbReference type="NCBI Taxonomy" id="1173022"/>
    <lineage>
        <taxon>Bacteria</taxon>
        <taxon>Bacillati</taxon>
        <taxon>Cyanobacteriota</taxon>
        <taxon>Cyanophyceae</taxon>
        <taxon>Gomontiellales</taxon>
        <taxon>Gomontiellaceae</taxon>
        <taxon>Crinalium</taxon>
    </lineage>
</organism>
<dbReference type="InterPro" id="IPR003594">
    <property type="entry name" value="HATPase_dom"/>
</dbReference>
<dbReference type="SMART" id="SM00091">
    <property type="entry name" value="PAS"/>
    <property type="match status" value="5"/>
</dbReference>
<reference evidence="11 12" key="1">
    <citation type="submission" date="2012-06" db="EMBL/GenBank/DDBJ databases">
        <title>Finished chromosome of genome of Crinalium epipsammum PCC 9333.</title>
        <authorList>
            <consortium name="US DOE Joint Genome Institute"/>
            <person name="Gugger M."/>
            <person name="Coursin T."/>
            <person name="Rippka R."/>
            <person name="Tandeau De Marsac N."/>
            <person name="Huntemann M."/>
            <person name="Wei C.-L."/>
            <person name="Han J."/>
            <person name="Detter J.C."/>
            <person name="Han C."/>
            <person name="Tapia R."/>
            <person name="Davenport K."/>
            <person name="Daligault H."/>
            <person name="Erkkila T."/>
            <person name="Gu W."/>
            <person name="Munk A.C.C."/>
            <person name="Teshima H."/>
            <person name="Xu Y."/>
            <person name="Chain P."/>
            <person name="Chen A."/>
            <person name="Krypides N."/>
            <person name="Mavromatis K."/>
            <person name="Markowitz V."/>
            <person name="Szeto E."/>
            <person name="Ivanova N."/>
            <person name="Mikhailova N."/>
            <person name="Ovchinnikova G."/>
            <person name="Pagani I."/>
            <person name="Pati A."/>
            <person name="Goodwin L."/>
            <person name="Peters L."/>
            <person name="Pitluck S."/>
            <person name="Woyke T."/>
            <person name="Kerfeld C."/>
        </authorList>
    </citation>
    <scope>NUCLEOTIDE SEQUENCE [LARGE SCALE GENOMIC DNA]</scope>
    <source>
        <strain evidence="11 12">PCC 9333</strain>
    </source>
</reference>
<evidence type="ECO:0000256" key="7">
    <source>
        <dbReference type="SAM" id="Coils"/>
    </source>
</evidence>
<evidence type="ECO:0000256" key="6">
    <source>
        <dbReference type="ARBA" id="ARBA00023012"/>
    </source>
</evidence>
<feature type="domain" description="PAC" evidence="10">
    <location>
        <begin position="457"/>
        <end position="513"/>
    </location>
</feature>
<dbReference type="InterPro" id="IPR013655">
    <property type="entry name" value="PAS_fold_3"/>
</dbReference>
<dbReference type="eggNOG" id="COG5002">
    <property type="taxonomic scope" value="Bacteria"/>
</dbReference>
<dbReference type="AlphaFoldDB" id="K9VYW7"/>
<dbReference type="InterPro" id="IPR003018">
    <property type="entry name" value="GAF"/>
</dbReference>
<dbReference type="InterPro" id="IPR000014">
    <property type="entry name" value="PAS"/>
</dbReference>
<feature type="domain" description="PAC" evidence="10">
    <location>
        <begin position="325"/>
        <end position="377"/>
    </location>
</feature>
<proteinExistence type="predicted"/>
<dbReference type="NCBIfam" id="TIGR00229">
    <property type="entry name" value="sensory_box"/>
    <property type="match status" value="5"/>
</dbReference>
<feature type="coiled-coil region" evidence="7">
    <location>
        <begin position="627"/>
        <end position="686"/>
    </location>
</feature>
<dbReference type="EC" id="2.7.13.3" evidence="2"/>
<gene>
    <name evidence="11" type="ORF">Cri9333_1461</name>
</gene>
<protein>
    <recommendedName>
        <fullName evidence="2">histidine kinase</fullName>
        <ecNumber evidence="2">2.7.13.3</ecNumber>
    </recommendedName>
</protein>
<dbReference type="PATRIC" id="fig|1173022.3.peg.1581"/>
<feature type="domain" description="PAS" evidence="9">
    <location>
        <begin position="676"/>
        <end position="746"/>
    </location>
</feature>
<dbReference type="InterPro" id="IPR035965">
    <property type="entry name" value="PAS-like_dom_sf"/>
</dbReference>
<dbReference type="EMBL" id="CP003620">
    <property type="protein sequence ID" value="AFZ12355.1"/>
    <property type="molecule type" value="Genomic_DNA"/>
</dbReference>
<dbReference type="Pfam" id="PF08448">
    <property type="entry name" value="PAS_4"/>
    <property type="match status" value="1"/>
</dbReference>
<dbReference type="InterPro" id="IPR036890">
    <property type="entry name" value="HATPase_C_sf"/>
</dbReference>
<dbReference type="OrthoDB" id="441261at2"/>
<dbReference type="HOGENOM" id="CLU_006896_0_0_3"/>
<keyword evidence="4" id="KW-0808">Transferase</keyword>
<dbReference type="PANTHER" id="PTHR43304">
    <property type="entry name" value="PHYTOCHROME-LIKE PROTEIN CPH1"/>
    <property type="match status" value="1"/>
</dbReference>
<dbReference type="SMART" id="SM00388">
    <property type="entry name" value="HisKA"/>
    <property type="match status" value="1"/>
</dbReference>
<evidence type="ECO:0000256" key="3">
    <source>
        <dbReference type="ARBA" id="ARBA00022553"/>
    </source>
</evidence>
<keyword evidence="3" id="KW-0597">Phosphoprotein</keyword>
<dbReference type="PANTHER" id="PTHR43304:SF1">
    <property type="entry name" value="PAC DOMAIN-CONTAINING PROTEIN"/>
    <property type="match status" value="1"/>
</dbReference>
<dbReference type="SMART" id="SM00065">
    <property type="entry name" value="GAF"/>
    <property type="match status" value="1"/>
</dbReference>
<dbReference type="Gene3D" id="3.30.450.20">
    <property type="entry name" value="PAS domain"/>
    <property type="match status" value="5"/>
</dbReference>
<evidence type="ECO:0000256" key="5">
    <source>
        <dbReference type="ARBA" id="ARBA00022777"/>
    </source>
</evidence>
<dbReference type="SUPFAM" id="SSF55785">
    <property type="entry name" value="PYP-like sensor domain (PAS domain)"/>
    <property type="match status" value="5"/>
</dbReference>
<accession>K9VYW7</accession>
<dbReference type="KEGG" id="cep:Cri9333_1461"/>
<sequence length="1158" mass="132396">MNVQKLNQSIENNKEFSHLSGKSYITKIEDQSTASFSPLDKITNLFTTNKTNNYQPLNFERNYYQQLERELLQRENYLAALVEVQRLLLIYPDCKDCYSKLIEILGKGAGACRTYLFENHWDTTNRLLMSQRSEWCLEGIKPEIDNPNLQNIYYDEFFPRWAEVLTAGKIISGIVAEFPDSERLILEPQGILSILILPLIVKGKFFGFIGFDNCLEARAWKPSQVDLLQAAAAAICLAKERQYIEKAWQESENRFRATFEQAAVGIAHIGLKGEWLRVNQKLCEIVGYTSQELQELTFQDITYPEDLDLDLQYFRQMLANEIQNYSIEKRYICKNTSIIWINLTVSLVRSPSGEPEYFISVIEDISDVYDELRLRSQTEEALKMSQQRLHLIMNSIPQGIFWKDKNSVYLGCNYNFAIDVGLIAPEEIAGKTDYELCFTPENAEFSCQVDKRVIETRRPQYHIVKNHLQADGKHAWIETNKIPLNDPDGNVIGVLGTYEDITQRKQIEEALLQSEQCYRQMFENNQAIKLLIDPASGEIVDANPAAANFYGYQMEDIKQLRITDINMFSEEKVALEMQNALSEERSYFLFRHKLADGEVRDVEVYSSPIYIQGKTLLYSIIHDITDRRRAENALQQAKDELEIRVVERTAELRESIAQLSQEIAEREKVEAALRESEARFRLLAENSTDMISRHTPDGIYLYVSPACYTLIGYQPEELVGVMSYDLFHPDDLTAIAKTHEYTLQQSDVYTVSYRIRHKDGRYIWFESTVRGVWDEQANKVVEIHVASRDITQRQQAQEISIMLATAVEQAADAIEITDSEARFQYVNPAFEKLTGYTLAEVQQQTPATFLRGEDNDAYYQMIWDTVSSGQVWAGTMIGKRKDGSVYNQEATISPVHSATGVITNYVAVKRDITERKRVEVQMQKALEQARELSELKSSFVSMTSHEFRTPLTIMLSSAKLLEVYGYKWTKEKNSIHFQRIQIAGKRMTDLLNDILLLGKADADKLECHPHPINLVQFCREIVADLELTDNDQHTITFISPDTDADTCMDQNLLQRILSNLLSNALKYSPAGSTVSFQLSYKDEKAVFQVQDQGIGIPLADQQGLFESFQRASNVGTIPGSGLGLAIVKKCVDLQRGEIAISTEIEVGTLITVTLPLWQ</sequence>
<dbReference type="Pfam" id="PF00512">
    <property type="entry name" value="HisKA"/>
    <property type="match status" value="1"/>
</dbReference>
<dbReference type="RefSeq" id="WP_015202477.1">
    <property type="nucleotide sequence ID" value="NC_019753.1"/>
</dbReference>
<feature type="domain" description="Histidine kinase" evidence="8">
    <location>
        <begin position="942"/>
        <end position="1158"/>
    </location>
</feature>
<evidence type="ECO:0000313" key="12">
    <source>
        <dbReference type="Proteomes" id="UP000010472"/>
    </source>
</evidence>
<dbReference type="CDD" id="cd00130">
    <property type="entry name" value="PAS"/>
    <property type="match status" value="4"/>
</dbReference>
<dbReference type="Pfam" id="PF02518">
    <property type="entry name" value="HATPase_c"/>
    <property type="match status" value="1"/>
</dbReference>
<dbReference type="Proteomes" id="UP000010472">
    <property type="component" value="Chromosome"/>
</dbReference>
<dbReference type="eggNOG" id="COG4191">
    <property type="taxonomic scope" value="Bacteria"/>
</dbReference>
<dbReference type="PRINTS" id="PR00344">
    <property type="entry name" value="BCTRLSENSOR"/>
</dbReference>
<dbReference type="InterPro" id="IPR029016">
    <property type="entry name" value="GAF-like_dom_sf"/>
</dbReference>
<evidence type="ECO:0000313" key="11">
    <source>
        <dbReference type="EMBL" id="AFZ12355.1"/>
    </source>
</evidence>
<keyword evidence="6" id="KW-0902">Two-component regulatory system</keyword>
<dbReference type="eggNOG" id="COG2202">
    <property type="taxonomic scope" value="Bacteria"/>
</dbReference>
<dbReference type="InterPro" id="IPR001610">
    <property type="entry name" value="PAC"/>
</dbReference>
<dbReference type="InterPro" id="IPR004358">
    <property type="entry name" value="Sig_transdc_His_kin-like_C"/>
</dbReference>
<evidence type="ECO:0000259" key="8">
    <source>
        <dbReference type="PROSITE" id="PS50109"/>
    </source>
</evidence>
<feature type="domain" description="PAS" evidence="9">
    <location>
        <begin position="251"/>
        <end position="321"/>
    </location>
</feature>
<name>K9VYW7_9CYAN</name>
<feature type="domain" description="PAS" evidence="9">
    <location>
        <begin position="514"/>
        <end position="557"/>
    </location>
</feature>
<dbReference type="CDD" id="cd00082">
    <property type="entry name" value="HisKA"/>
    <property type="match status" value="1"/>
</dbReference>
<dbReference type="SMART" id="SM00086">
    <property type="entry name" value="PAC"/>
    <property type="match status" value="5"/>
</dbReference>
<dbReference type="InterPro" id="IPR005467">
    <property type="entry name" value="His_kinase_dom"/>
</dbReference>
<dbReference type="PROSITE" id="PS50109">
    <property type="entry name" value="HIS_KIN"/>
    <property type="match status" value="1"/>
</dbReference>
<dbReference type="Pfam" id="PF01590">
    <property type="entry name" value="GAF"/>
    <property type="match status" value="1"/>
</dbReference>
<dbReference type="FunFam" id="3.30.565.10:FF:000006">
    <property type="entry name" value="Sensor histidine kinase WalK"/>
    <property type="match status" value="1"/>
</dbReference>
<dbReference type="STRING" id="1173022.Cri9333_1461"/>
<dbReference type="InterPro" id="IPR052162">
    <property type="entry name" value="Sensor_kinase/Photoreceptor"/>
</dbReference>
<dbReference type="InterPro" id="IPR000700">
    <property type="entry name" value="PAS-assoc_C"/>
</dbReference>
<dbReference type="CDD" id="cd00075">
    <property type="entry name" value="HATPase"/>
    <property type="match status" value="1"/>
</dbReference>
<feature type="domain" description="PAC" evidence="10">
    <location>
        <begin position="749"/>
        <end position="802"/>
    </location>
</feature>
<keyword evidence="5 11" id="KW-0418">Kinase</keyword>
<dbReference type="Pfam" id="PF08447">
    <property type="entry name" value="PAS_3"/>
    <property type="match status" value="2"/>
</dbReference>
<dbReference type="Pfam" id="PF13426">
    <property type="entry name" value="PAS_9"/>
    <property type="match status" value="2"/>
</dbReference>
<evidence type="ECO:0000256" key="2">
    <source>
        <dbReference type="ARBA" id="ARBA00012438"/>
    </source>
</evidence>
<dbReference type="SUPFAM" id="SSF47384">
    <property type="entry name" value="Homodimeric domain of signal transducing histidine kinase"/>
    <property type="match status" value="1"/>
</dbReference>
<dbReference type="GO" id="GO:0000155">
    <property type="term" value="F:phosphorelay sensor kinase activity"/>
    <property type="evidence" value="ECO:0007669"/>
    <property type="project" value="InterPro"/>
</dbReference>
<evidence type="ECO:0000259" key="10">
    <source>
        <dbReference type="PROSITE" id="PS50113"/>
    </source>
</evidence>
<evidence type="ECO:0000256" key="4">
    <source>
        <dbReference type="ARBA" id="ARBA00022679"/>
    </source>
</evidence>
<dbReference type="Gene3D" id="3.30.450.40">
    <property type="match status" value="1"/>
</dbReference>
<dbReference type="InterPro" id="IPR003661">
    <property type="entry name" value="HisK_dim/P_dom"/>
</dbReference>
<comment type="catalytic activity">
    <reaction evidence="1">
        <text>ATP + protein L-histidine = ADP + protein N-phospho-L-histidine.</text>
        <dbReference type="EC" id="2.7.13.3"/>
    </reaction>
</comment>
<evidence type="ECO:0000259" key="9">
    <source>
        <dbReference type="PROSITE" id="PS50112"/>
    </source>
</evidence>
<feature type="domain" description="PAC" evidence="10">
    <location>
        <begin position="583"/>
        <end position="636"/>
    </location>
</feature>
<dbReference type="PROSITE" id="PS50113">
    <property type="entry name" value="PAC"/>
    <property type="match status" value="5"/>
</dbReference>
<keyword evidence="7" id="KW-0175">Coiled coil</keyword>
<dbReference type="InterPro" id="IPR013656">
    <property type="entry name" value="PAS_4"/>
</dbReference>
<dbReference type="SUPFAM" id="SSF55781">
    <property type="entry name" value="GAF domain-like"/>
    <property type="match status" value="1"/>
</dbReference>
<dbReference type="SUPFAM" id="SSF55874">
    <property type="entry name" value="ATPase domain of HSP90 chaperone/DNA topoisomerase II/histidine kinase"/>
    <property type="match status" value="1"/>
</dbReference>
<dbReference type="eggNOG" id="COG2203">
    <property type="taxonomic scope" value="Bacteria"/>
</dbReference>
<keyword evidence="12" id="KW-1185">Reference proteome</keyword>
<evidence type="ECO:0000256" key="1">
    <source>
        <dbReference type="ARBA" id="ARBA00000085"/>
    </source>
</evidence>
<dbReference type="SMART" id="SM00387">
    <property type="entry name" value="HATPase_c"/>
    <property type="match status" value="1"/>
</dbReference>
<dbReference type="PROSITE" id="PS50112">
    <property type="entry name" value="PAS"/>
    <property type="match status" value="4"/>
</dbReference>